<dbReference type="PANTHER" id="PTHR35535:SF2">
    <property type="entry name" value="DUF306 DOMAIN-CONTAINING PROTEIN"/>
    <property type="match status" value="1"/>
</dbReference>
<dbReference type="Proteomes" id="UP000215027">
    <property type="component" value="Chromosome II"/>
</dbReference>
<dbReference type="InterPro" id="IPR005184">
    <property type="entry name" value="DUF306_Meta_HslJ"/>
</dbReference>
<dbReference type="OrthoDB" id="9803467at2"/>
<dbReference type="PANTHER" id="PTHR35535">
    <property type="entry name" value="HEAT SHOCK PROTEIN HSLJ"/>
    <property type="match status" value="1"/>
</dbReference>
<accession>A0A160T6M9</accession>
<sequence>MKRLALILGLVLLFALAACDTMGPQEALPTTGVGTTVAGEATAAPVEATAEVPAESEGETAATPGADLLGTTWEWVSLVDAAGQTTATDPARYTITFNEGDVANVVADCNTVIANFFTDGTNITIEPGMTSLVACPEDTQDQMFVNALGSSESYVVEDGELFITLVGGSGTLMFRAAGTGGAAEAPVAAPALVGTTWEWTEFTTMLGTTAVADPTRYTITFNDDGTANIKADCNTVLATYTSDDTGALPLTLGPSTLVACPPDSQVDVFLAGLGSLTMGAYQFDGSDLLLRNTAADGGVMRFRAAGTGETTAPAGTLTGTTWEWTETVTMLGATAIADPTRYAITFNEDGTANVTADCNSVTATYTADETGGLSIILGASTAMACPEDSQATEFLAGLMATGAYELADGGLMLINTAADGGVMHFRAAGGGETAEPGAAGATLTGTTWEWTESITMVGNTAVADPTRYTITFNDDGTANIKADCNTVLGNYTSDETGALGLTLGPSTLMACPPDSQVNEFLAGLQSMATATYQFENGDLIIGNMAADGPALRFRAAGAAETAPAADTLTGVTWQWVSTQTPVEMITVADPTRYTITFNEDGTAGIVADCNVGNATYTAAPDGAIDITLGVSTMAFCVDSQDQQFRTGLDGAAIYFFQDGDLYIDMVASSGTMRFTAAEPSKGEAGGGLPAVAGEFAGTVWQLTTITKPDGTITINDPSRYTVTFNADGSANWQADCNVGSATYTGSDGGLAVTMGASTMAFCPPGSFDQIFLGGLTNAMGYRLEGGNLLIDMLYESGTMTFAPAS</sequence>
<feature type="domain" description="DUF306" evidence="2">
    <location>
        <begin position="441"/>
        <end position="543"/>
    </location>
</feature>
<dbReference type="InterPro" id="IPR053147">
    <property type="entry name" value="Hsp_HslJ-like"/>
</dbReference>
<keyword evidence="1" id="KW-0732">Signal</keyword>
<dbReference type="Gene3D" id="2.40.128.270">
    <property type="match status" value="6"/>
</dbReference>
<name>A0A160T6M9_9CHLR</name>
<feature type="chain" id="PRO_5007820670" description="DUF306 domain-containing protein" evidence="1">
    <location>
        <begin position="18"/>
        <end position="805"/>
    </location>
</feature>
<dbReference type="RefSeq" id="WP_095045400.1">
    <property type="nucleotide sequence ID" value="NZ_LN890656.1"/>
</dbReference>
<dbReference type="EMBL" id="LN890656">
    <property type="protein sequence ID" value="CUS06071.1"/>
    <property type="molecule type" value="Genomic_DNA"/>
</dbReference>
<evidence type="ECO:0000313" key="3">
    <source>
        <dbReference type="EMBL" id="CUS06071.1"/>
    </source>
</evidence>
<dbReference type="Pfam" id="PF03724">
    <property type="entry name" value="META"/>
    <property type="match status" value="6"/>
</dbReference>
<feature type="domain" description="DUF306" evidence="2">
    <location>
        <begin position="66"/>
        <end position="174"/>
    </location>
</feature>
<feature type="domain" description="DUF306" evidence="2">
    <location>
        <begin position="567"/>
        <end position="674"/>
    </location>
</feature>
<dbReference type="KEGG" id="pbf:CFX0092_B0537"/>
<gene>
    <name evidence="3" type="ORF">CFX0092_B0537</name>
</gene>
<reference evidence="3" key="1">
    <citation type="submission" date="2016-01" db="EMBL/GenBank/DDBJ databases">
        <authorList>
            <person name="Mcilroy J.S."/>
            <person name="Karst M S."/>
            <person name="Albertsen M."/>
        </authorList>
    </citation>
    <scope>NUCLEOTIDE SEQUENCE</scope>
    <source>
        <strain evidence="3">Cfx-K</strain>
    </source>
</reference>
<dbReference type="PROSITE" id="PS51257">
    <property type="entry name" value="PROKAR_LIPOPROTEIN"/>
    <property type="match status" value="1"/>
</dbReference>
<keyword evidence="4" id="KW-1185">Reference proteome</keyword>
<dbReference type="InterPro" id="IPR038670">
    <property type="entry name" value="HslJ-like_sf"/>
</dbReference>
<feature type="domain" description="DUF306" evidence="2">
    <location>
        <begin position="316"/>
        <end position="425"/>
    </location>
</feature>
<evidence type="ECO:0000259" key="2">
    <source>
        <dbReference type="Pfam" id="PF03724"/>
    </source>
</evidence>
<feature type="domain" description="DUF306" evidence="2">
    <location>
        <begin position="695"/>
        <end position="801"/>
    </location>
</feature>
<protein>
    <recommendedName>
        <fullName evidence="2">DUF306 domain-containing protein</fullName>
    </recommendedName>
</protein>
<dbReference type="AlphaFoldDB" id="A0A160T6M9"/>
<feature type="domain" description="DUF306" evidence="2">
    <location>
        <begin position="191"/>
        <end position="302"/>
    </location>
</feature>
<evidence type="ECO:0000313" key="4">
    <source>
        <dbReference type="Proteomes" id="UP000215027"/>
    </source>
</evidence>
<proteinExistence type="predicted"/>
<evidence type="ECO:0000256" key="1">
    <source>
        <dbReference type="SAM" id="SignalP"/>
    </source>
</evidence>
<organism evidence="3 4">
    <name type="scientific">Candidatus Promineifilum breve</name>
    <dbReference type="NCBI Taxonomy" id="1806508"/>
    <lineage>
        <taxon>Bacteria</taxon>
        <taxon>Bacillati</taxon>
        <taxon>Chloroflexota</taxon>
        <taxon>Ardenticatenia</taxon>
        <taxon>Candidatus Promineifilales</taxon>
        <taxon>Candidatus Promineifilaceae</taxon>
        <taxon>Candidatus Promineifilum</taxon>
    </lineage>
</organism>
<feature type="signal peptide" evidence="1">
    <location>
        <begin position="1"/>
        <end position="17"/>
    </location>
</feature>